<reference evidence="2 3" key="1">
    <citation type="journal article" date="2024" name="IMA Fungus">
        <title>IMA Genome - F19 : A genome assembly and annotation guide to empower mycologists, including annotated draft genome sequences of Ceratocystis pirilliformis, Diaporthe australafricana, Fusarium ophioides, Paecilomyces lecythidis, and Sporothrix stenoceras.</title>
        <authorList>
            <person name="Aylward J."/>
            <person name="Wilson A.M."/>
            <person name="Visagie C.M."/>
            <person name="Spraker J."/>
            <person name="Barnes I."/>
            <person name="Buitendag C."/>
            <person name="Ceriani C."/>
            <person name="Del Mar Angel L."/>
            <person name="du Plessis D."/>
            <person name="Fuchs T."/>
            <person name="Gasser K."/>
            <person name="Kramer D."/>
            <person name="Li W."/>
            <person name="Munsamy K."/>
            <person name="Piso A."/>
            <person name="Price J.L."/>
            <person name="Sonnekus B."/>
            <person name="Thomas C."/>
            <person name="van der Nest A."/>
            <person name="van Dijk A."/>
            <person name="van Heerden A."/>
            <person name="van Vuuren N."/>
            <person name="Yilmaz N."/>
            <person name="Duong T.A."/>
            <person name="van der Merwe N.A."/>
            <person name="Wingfield M.J."/>
            <person name="Wingfield B.D."/>
        </authorList>
    </citation>
    <scope>NUCLEOTIDE SEQUENCE [LARGE SCALE GENOMIC DNA]</scope>
    <source>
        <strain evidence="2 3">CMW 18167</strain>
    </source>
</reference>
<keyword evidence="2" id="KW-0547">Nucleotide-binding</keyword>
<evidence type="ECO:0000313" key="2">
    <source>
        <dbReference type="EMBL" id="KAL1885489.1"/>
    </source>
</evidence>
<dbReference type="PANTHER" id="PTHR37848">
    <property type="entry name" value="EXPRESSED PROTEIN"/>
    <property type="match status" value="1"/>
</dbReference>
<keyword evidence="2" id="KW-0378">Hydrolase</keyword>
<evidence type="ECO:0000313" key="3">
    <source>
        <dbReference type="Proteomes" id="UP001583193"/>
    </source>
</evidence>
<dbReference type="PANTHER" id="PTHR37848:SF1">
    <property type="entry name" value="SUN DOMAIN-CONTAINING PROTEIN"/>
    <property type="match status" value="1"/>
</dbReference>
<proteinExistence type="predicted"/>
<evidence type="ECO:0000256" key="1">
    <source>
        <dbReference type="SAM" id="MobiDB-lite"/>
    </source>
</evidence>
<accession>A0ABR3YB26</accession>
<gene>
    <name evidence="2" type="primary">NAM7_1</name>
    <name evidence="2" type="ORF">Plec18167_000983</name>
</gene>
<dbReference type="GO" id="GO:0004386">
    <property type="term" value="F:helicase activity"/>
    <property type="evidence" value="ECO:0007669"/>
    <property type="project" value="UniProtKB-KW"/>
</dbReference>
<comment type="caution">
    <text evidence="2">The sequence shown here is derived from an EMBL/GenBank/DDBJ whole genome shotgun (WGS) entry which is preliminary data.</text>
</comment>
<keyword evidence="2" id="KW-0347">Helicase</keyword>
<dbReference type="Proteomes" id="UP001583193">
    <property type="component" value="Unassembled WGS sequence"/>
</dbReference>
<keyword evidence="2" id="KW-0067">ATP-binding</keyword>
<sequence>MAKRASKANEASVSQPQRYGSLEDNNSVAHEEHPEPPPYSSPVTAQPSLGSNQQRPFRYLSNNPSLPNLDYSKYQIPECTVSKDGTIITYHRPLCSDGKALAQFIKEQAALPPLPYIRILGGSPRDLQPDFDVRINMLRYFLPTRPSTRLNYLKLVEDGQLAFRGKNTQTTTPNAKNGIEDWARRFCSENSSLKTFTLERHITNWDTSYIEGQIRSLIAATGYTNHVTVTFPVRYSKITVQPRGEGFIATLFSPILEKRRYEVARAVWPYATLPPGLESEDAGRSCAVQTEEAWWRDWKDVLKLAIVTRRHGWVTLDDILEFRMSPIEPQIPKNPWGYQ</sequence>
<feature type="compositionally biased region" description="Polar residues" evidence="1">
    <location>
        <begin position="9"/>
        <end position="28"/>
    </location>
</feature>
<organism evidence="2 3">
    <name type="scientific">Paecilomyces lecythidis</name>
    <dbReference type="NCBI Taxonomy" id="3004212"/>
    <lineage>
        <taxon>Eukaryota</taxon>
        <taxon>Fungi</taxon>
        <taxon>Dikarya</taxon>
        <taxon>Ascomycota</taxon>
        <taxon>Pezizomycotina</taxon>
        <taxon>Eurotiomycetes</taxon>
        <taxon>Eurotiomycetidae</taxon>
        <taxon>Eurotiales</taxon>
        <taxon>Thermoascaceae</taxon>
        <taxon>Paecilomyces</taxon>
    </lineage>
</organism>
<keyword evidence="3" id="KW-1185">Reference proteome</keyword>
<name>A0ABR3YB26_9EURO</name>
<protein>
    <submittedName>
        <fullName evidence="2">ATP-dependent RNA helicase</fullName>
    </submittedName>
</protein>
<dbReference type="EMBL" id="JAVDPF010000002">
    <property type="protein sequence ID" value="KAL1885489.1"/>
    <property type="molecule type" value="Genomic_DNA"/>
</dbReference>
<feature type="compositionally biased region" description="Polar residues" evidence="1">
    <location>
        <begin position="41"/>
        <end position="62"/>
    </location>
</feature>
<feature type="region of interest" description="Disordered" evidence="1">
    <location>
        <begin position="1"/>
        <end position="62"/>
    </location>
</feature>